<evidence type="ECO:0000313" key="13">
    <source>
        <dbReference type="EMBL" id="JAP82604.1"/>
    </source>
</evidence>
<protein>
    <recommendedName>
        <fullName evidence="11">Transportin-3</fullName>
    </recommendedName>
</protein>
<dbReference type="PANTHER" id="PTHR12363">
    <property type="entry name" value="TRANSPORTIN 3 AND IMPORTIN 13"/>
    <property type="match status" value="1"/>
</dbReference>
<evidence type="ECO:0000256" key="5">
    <source>
        <dbReference type="ARBA" id="ARBA00022553"/>
    </source>
</evidence>
<dbReference type="EMBL" id="GEDV01005953">
    <property type="protein sequence ID" value="JAP82604.1"/>
    <property type="molecule type" value="Transcribed_RNA"/>
</dbReference>
<dbReference type="Pfam" id="PF24138">
    <property type="entry name" value="TPR_TNPO3_IPO13_2nd"/>
    <property type="match status" value="1"/>
</dbReference>
<dbReference type="GO" id="GO:0006606">
    <property type="term" value="P:protein import into nucleus"/>
    <property type="evidence" value="ECO:0007669"/>
    <property type="project" value="TreeGrafter"/>
</dbReference>
<dbReference type="InterPro" id="IPR051345">
    <property type="entry name" value="Importin_beta-like_NTR"/>
</dbReference>
<dbReference type="SUPFAM" id="SSF48371">
    <property type="entry name" value="ARM repeat"/>
    <property type="match status" value="1"/>
</dbReference>
<evidence type="ECO:0000259" key="12">
    <source>
        <dbReference type="Pfam" id="PF08389"/>
    </source>
</evidence>
<comment type="subcellular location">
    <subcellularLocation>
        <location evidence="2">Cytoplasm</location>
    </subcellularLocation>
    <subcellularLocation>
        <location evidence="1">Nucleus envelope</location>
    </subcellularLocation>
</comment>
<comment type="subunit">
    <text evidence="10">Interacts with (GTP-bound) Ran. Interacts with (phosphorylated) SFRS1 and SFRS2; leading to their nuclear import. Interacts with NUP62. Interacts with RBM4. Interacts with CPSF6, promoting its nuclear import.</text>
</comment>
<evidence type="ECO:0000256" key="11">
    <source>
        <dbReference type="ARBA" id="ARBA00067328"/>
    </source>
</evidence>
<keyword evidence="4" id="KW-0963">Cytoplasm</keyword>
<dbReference type="Pfam" id="PF24139">
    <property type="entry name" value="TPR_TNPO3_IPO13_4th"/>
    <property type="match status" value="1"/>
</dbReference>
<dbReference type="InterPro" id="IPR016024">
    <property type="entry name" value="ARM-type_fold"/>
</dbReference>
<keyword evidence="7" id="KW-0007">Acetylation</keyword>
<dbReference type="AlphaFoldDB" id="A0A131YTR2"/>
<sequence length="935" mass="103855">MDDAAGMPSLQAVVQAIHALYTQPDTTGKEKASVWLGELQRSVSFVCAWRIADELLQQNVDLESCYFAAQTMRTKIQYVFHELPPESHASLRDSLMEHLAKVSKDTAPVIVTQLSLAMADLALQMASWKSFVVDLISRFGCSLTHIPVLLEVLTVLPEELNSRSLRLGANRRNEIIELFNQVSGQVVQLLDACLQPAQNPDERVRARVFRCLGSWFSVGGLRLDDPTLHKLLASVFEALKSPSSSSSVHETATDCICNALMLLGQHSSQTQVLAQVLVQGVYSLVEPYHLSVAHEDLDRSVNYCRIFTELAESLLDDMIQHPGQGLGDPRCLDLLLTCVGHYDYEVAEITFNLWYRLSEALYKESNDNLNSFFGRYIQMLLVALCRHCQLDPDKEGVPSDKDDFGDFRNRVAELIKDVVYLVGSANCFHQMFENLKNQGASATWDVTEATLFAMAAVAKNIVPEENDTVPEVVEAILKLPAESHTAVRHTSIQLLGELCEWIDKHPQYLDPVLTFLLQALQTPSLASVAAASLQNVCATCRTQMVAHFPALLQIVSAVDTLSVSTSAALGLLKGAVLVLAKMSPEQITDGMRQLCRLQTERLTRVINAEETNAEGSRSEPIIYLDRLAAIFRNTNVNIPLGQPHPCQPVVEEVWPVLSQACHRYQADEKITEQCCRCIRFAVRCIGRHSHSLLQPLVTQMVQLYQVHQHSCFLYLGSILVDEYGSETGCVQGLIEMLQAFCGPAFRLLANADALRNHPDTVDDLFRLCTRYIQRMPVVFLKNPALSGIIQCALAACPLDHREANTSVMKFLCDLIHCGRSKKETPDFAERQSLVGALLASQGQTIVTTLIQSSIFCLPTALLPDVAEVLYEMIEFDRQALTTWLENALKLLPTHSSGGAVTATPAQLEEFLSTVTSAEHMRSISTSLRDFSRLYR</sequence>
<keyword evidence="8" id="KW-0539">Nucleus</keyword>
<dbReference type="Pfam" id="PF24140">
    <property type="entry name" value="TPR_TNPO3_IPO13_3rd"/>
    <property type="match status" value="1"/>
</dbReference>
<accession>A0A131YTR2</accession>
<evidence type="ECO:0000256" key="9">
    <source>
        <dbReference type="ARBA" id="ARBA00060097"/>
    </source>
</evidence>
<dbReference type="InterPro" id="IPR013598">
    <property type="entry name" value="Exportin-1/Importin-b-like"/>
</dbReference>
<evidence type="ECO:0000256" key="2">
    <source>
        <dbReference type="ARBA" id="ARBA00004496"/>
    </source>
</evidence>
<dbReference type="Gene3D" id="1.25.10.10">
    <property type="entry name" value="Leucine-rich Repeat Variant"/>
    <property type="match status" value="1"/>
</dbReference>
<keyword evidence="3" id="KW-0813">Transport</keyword>
<feature type="domain" description="Exportin-1/Importin-beta-like" evidence="12">
    <location>
        <begin position="108"/>
        <end position="256"/>
    </location>
</feature>
<evidence type="ECO:0000256" key="4">
    <source>
        <dbReference type="ARBA" id="ARBA00022490"/>
    </source>
</evidence>
<evidence type="ECO:0000256" key="1">
    <source>
        <dbReference type="ARBA" id="ARBA00004259"/>
    </source>
</evidence>
<name>A0A131YTR2_RHIAP</name>
<organism evidence="13">
    <name type="scientific">Rhipicephalus appendiculatus</name>
    <name type="common">Brown ear tick</name>
    <dbReference type="NCBI Taxonomy" id="34631"/>
    <lineage>
        <taxon>Eukaryota</taxon>
        <taxon>Metazoa</taxon>
        <taxon>Ecdysozoa</taxon>
        <taxon>Arthropoda</taxon>
        <taxon>Chelicerata</taxon>
        <taxon>Arachnida</taxon>
        <taxon>Acari</taxon>
        <taxon>Parasitiformes</taxon>
        <taxon>Ixodida</taxon>
        <taxon>Ixodoidea</taxon>
        <taxon>Ixodidae</taxon>
        <taxon>Rhipicephalinae</taxon>
        <taxon>Rhipicephalus</taxon>
        <taxon>Rhipicephalus</taxon>
    </lineage>
</organism>
<dbReference type="InterPro" id="IPR057941">
    <property type="entry name" value="TPR_TNPO3_IPO13_2nd"/>
</dbReference>
<dbReference type="GO" id="GO:0005635">
    <property type="term" value="C:nuclear envelope"/>
    <property type="evidence" value="ECO:0007669"/>
    <property type="project" value="UniProtKB-SubCell"/>
</dbReference>
<dbReference type="Pfam" id="PF08389">
    <property type="entry name" value="Xpo1"/>
    <property type="match status" value="1"/>
</dbReference>
<keyword evidence="6" id="KW-0653">Protein transport</keyword>
<evidence type="ECO:0000256" key="8">
    <source>
        <dbReference type="ARBA" id="ARBA00023242"/>
    </source>
</evidence>
<evidence type="ECO:0000256" key="7">
    <source>
        <dbReference type="ARBA" id="ARBA00022990"/>
    </source>
</evidence>
<evidence type="ECO:0000256" key="3">
    <source>
        <dbReference type="ARBA" id="ARBA00022448"/>
    </source>
</evidence>
<dbReference type="InterPro" id="IPR011989">
    <property type="entry name" value="ARM-like"/>
</dbReference>
<dbReference type="InterPro" id="IPR058537">
    <property type="entry name" value="TPR_TNPO3_IPO13_4th"/>
</dbReference>
<dbReference type="PANTHER" id="PTHR12363:SF42">
    <property type="entry name" value="TRANSPORTIN-3"/>
    <property type="match status" value="1"/>
</dbReference>
<reference evidence="13" key="1">
    <citation type="journal article" date="2016" name="Ticks Tick Borne Dis.">
        <title>De novo assembly and annotation of the salivary gland transcriptome of Rhipicephalus appendiculatus male and female ticks during blood feeding.</title>
        <authorList>
            <person name="de Castro M.H."/>
            <person name="de Klerk D."/>
            <person name="Pienaar R."/>
            <person name="Latif A.A."/>
            <person name="Rees D.J."/>
            <person name="Mans B.J."/>
        </authorList>
    </citation>
    <scope>NUCLEOTIDE SEQUENCE</scope>
    <source>
        <tissue evidence="13">Salivary glands</tissue>
    </source>
</reference>
<dbReference type="GO" id="GO:0005737">
    <property type="term" value="C:cytoplasm"/>
    <property type="evidence" value="ECO:0007669"/>
    <property type="project" value="UniProtKB-SubCell"/>
</dbReference>
<comment type="function">
    <text evidence="9">Importin, which transports target proteins into the nucleus. Specifically mediates the nuclear import of splicing factor serine/arginine (SR) proteins, such as RBM4, SFRS1 and SFRS2, by recognizing phosphorylated SR domains. Also mediates the nuclear import of serine/arginine (SR) protein CPSF6, independently of CPSF6 phosphorylation. The nuclear import process is regulated by the small GTPase Ran that partitions between cytoplasm and nucleus in the predominantly GDP- and GTP-bound form, respectively. Importin associates with target cargo proteins in the cytoplasm, and the competitive binding of GTP-bound Ran induces the release of cargos in the nucleus.</text>
</comment>
<evidence type="ECO:0000256" key="6">
    <source>
        <dbReference type="ARBA" id="ARBA00022927"/>
    </source>
</evidence>
<proteinExistence type="predicted"/>
<dbReference type="FunFam" id="1.25.10.10:FF:000079">
    <property type="entry name" value="transportin-3 isoform X1"/>
    <property type="match status" value="1"/>
</dbReference>
<dbReference type="InterPro" id="IPR057942">
    <property type="entry name" value="TPR_TNPO3_IPO13_3rd"/>
</dbReference>
<keyword evidence="5" id="KW-0597">Phosphoprotein</keyword>
<evidence type="ECO:0000256" key="10">
    <source>
        <dbReference type="ARBA" id="ARBA00063116"/>
    </source>
</evidence>